<feature type="domain" description="B box-type" evidence="2">
    <location>
        <begin position="42"/>
        <end position="93"/>
    </location>
</feature>
<organism evidence="3 4">
    <name type="scientific">Magallana gigas</name>
    <name type="common">Pacific oyster</name>
    <name type="synonym">Crassostrea gigas</name>
    <dbReference type="NCBI Taxonomy" id="29159"/>
    <lineage>
        <taxon>Eukaryota</taxon>
        <taxon>Metazoa</taxon>
        <taxon>Spiralia</taxon>
        <taxon>Lophotrochozoa</taxon>
        <taxon>Mollusca</taxon>
        <taxon>Bivalvia</taxon>
        <taxon>Autobranchia</taxon>
        <taxon>Pteriomorphia</taxon>
        <taxon>Ostreida</taxon>
        <taxon>Ostreoidea</taxon>
        <taxon>Ostreidae</taxon>
        <taxon>Magallana</taxon>
    </lineage>
</organism>
<keyword evidence="1" id="KW-0479">Metal-binding</keyword>
<dbReference type="EnsemblMetazoa" id="G31197.1">
    <property type="protein sequence ID" value="G31197.1:cds"/>
    <property type="gene ID" value="G31197"/>
</dbReference>
<evidence type="ECO:0000313" key="3">
    <source>
        <dbReference type="EnsemblMetazoa" id="G31197.1:cds"/>
    </source>
</evidence>
<name>A0A8W8M3W8_MAGGI</name>
<keyword evidence="1" id="KW-0862">Zinc</keyword>
<dbReference type="GO" id="GO:0008270">
    <property type="term" value="F:zinc ion binding"/>
    <property type="evidence" value="ECO:0007669"/>
    <property type="project" value="UniProtKB-KW"/>
</dbReference>
<keyword evidence="1" id="KW-0863">Zinc-finger</keyword>
<dbReference type="PROSITE" id="PS50119">
    <property type="entry name" value="ZF_BBOX"/>
    <property type="match status" value="1"/>
</dbReference>
<dbReference type="AlphaFoldDB" id="A0A8W8M3W8"/>
<accession>A0A8W8M3W8</accession>
<protein>
    <recommendedName>
        <fullName evidence="2">B box-type domain-containing protein</fullName>
    </recommendedName>
</protein>
<dbReference type="Proteomes" id="UP000005408">
    <property type="component" value="Unassembled WGS sequence"/>
</dbReference>
<reference evidence="3" key="1">
    <citation type="submission" date="2022-08" db="UniProtKB">
        <authorList>
            <consortium name="EnsemblMetazoa"/>
        </authorList>
    </citation>
    <scope>IDENTIFICATION</scope>
    <source>
        <strain evidence="3">05x7-T-G4-1.051#20</strain>
    </source>
</reference>
<evidence type="ECO:0000259" key="2">
    <source>
        <dbReference type="PROSITE" id="PS50119"/>
    </source>
</evidence>
<sequence length="109" mass="12706">MCIYIRTVCCIWVLKQSRDLRRSEDRHVRLKSLSMDPWRSAQDVLRCDLCETPVPPYYCDLCSINLCKKCAGEHLLDEAKEHKSVRSYDCSPFRAASVDSGFLECIWNQ</sequence>
<keyword evidence="4" id="KW-1185">Reference proteome</keyword>
<proteinExistence type="predicted"/>
<evidence type="ECO:0000256" key="1">
    <source>
        <dbReference type="PROSITE-ProRule" id="PRU00024"/>
    </source>
</evidence>
<dbReference type="InterPro" id="IPR000315">
    <property type="entry name" value="Znf_B-box"/>
</dbReference>
<evidence type="ECO:0000313" key="4">
    <source>
        <dbReference type="Proteomes" id="UP000005408"/>
    </source>
</evidence>